<evidence type="ECO:0000313" key="3">
    <source>
        <dbReference type="Proteomes" id="UP000226431"/>
    </source>
</evidence>
<proteinExistence type="predicted"/>
<feature type="region of interest" description="Disordered" evidence="1">
    <location>
        <begin position="54"/>
        <end position="80"/>
    </location>
</feature>
<evidence type="ECO:0000256" key="1">
    <source>
        <dbReference type="SAM" id="MobiDB-lite"/>
    </source>
</evidence>
<evidence type="ECO:0000313" key="2">
    <source>
        <dbReference type="EMBL" id="PHH69988.1"/>
    </source>
</evidence>
<organism evidence="2 3">
    <name type="scientific">Ophiocordyceps camponoti-rufipedis</name>
    <dbReference type="NCBI Taxonomy" id="2004952"/>
    <lineage>
        <taxon>Eukaryota</taxon>
        <taxon>Fungi</taxon>
        <taxon>Dikarya</taxon>
        <taxon>Ascomycota</taxon>
        <taxon>Pezizomycotina</taxon>
        <taxon>Sordariomycetes</taxon>
        <taxon>Hypocreomycetidae</taxon>
        <taxon>Hypocreales</taxon>
        <taxon>Ophiocordycipitaceae</taxon>
        <taxon>Ophiocordyceps</taxon>
    </lineage>
</organism>
<keyword evidence="3" id="KW-1185">Reference proteome</keyword>
<accession>A0A2C5XVS9</accession>
<dbReference type="STRING" id="2004952.A0A2C5XVS9"/>
<dbReference type="PANTHER" id="PTHR37315:SF1">
    <property type="entry name" value="UPF0311 PROTEIN BLR7842"/>
    <property type="match status" value="1"/>
</dbReference>
<dbReference type="Pfam" id="PF11578">
    <property type="entry name" value="DUF3237"/>
    <property type="match status" value="1"/>
</dbReference>
<dbReference type="EMBL" id="NJES01000682">
    <property type="protein sequence ID" value="PHH69988.1"/>
    <property type="molecule type" value="Genomic_DNA"/>
</dbReference>
<reference evidence="2 3" key="1">
    <citation type="submission" date="2017-06" db="EMBL/GenBank/DDBJ databases">
        <title>Ant-infecting Ophiocordyceps genomes reveal a high diversity of potential behavioral manipulation genes and a possible major role for enterotoxins.</title>
        <authorList>
            <person name="De Bekker C."/>
            <person name="Evans H.C."/>
            <person name="Brachmann A."/>
            <person name="Hughes D.P."/>
        </authorList>
    </citation>
    <scope>NUCLEOTIDE SEQUENCE [LARGE SCALE GENOMIC DNA]</scope>
    <source>
        <strain evidence="2 3">Map16</strain>
    </source>
</reference>
<dbReference type="AlphaFoldDB" id="A0A2C5XVS9"/>
<comment type="caution">
    <text evidence="2">The sequence shown here is derived from an EMBL/GenBank/DDBJ whole genome shotgun (WGS) entry which is preliminary data.</text>
</comment>
<name>A0A2C5XVS9_9HYPO</name>
<dbReference type="Gene3D" id="2.40.160.20">
    <property type="match status" value="1"/>
</dbReference>
<dbReference type="PANTHER" id="PTHR37315">
    <property type="entry name" value="UPF0311 PROTEIN BLR7842"/>
    <property type="match status" value="1"/>
</dbReference>
<dbReference type="OrthoDB" id="3549121at2759"/>
<sequence length="263" mass="29157">MTSQTQTETVALDPTTVTTTNVTVCEPHDNSDWDTSITPNLRLLVPDRRLNQSRCPAKRGLDGANDGGTQPKSIEETGKRSLHHFPRSAIIFPMPALEFDFRVAVTLNQEPSRFEGRENKEIISIVAGLWSGSFGNGRITVLCQPPARPTLSLTPEKTQSGGYDLGQARGFRPVRIVEGAFILQTMDELPASLEMRTRGSLSGPCDILDTLLNPSQPKNIDPRRYGLRMFATLKSPDKRYAEIVNCGLWVASGVWHDRELIIE</sequence>
<protein>
    <submittedName>
        <fullName evidence="2">Uncharacterized protein</fullName>
    </submittedName>
</protein>
<dbReference type="Proteomes" id="UP000226431">
    <property type="component" value="Unassembled WGS sequence"/>
</dbReference>
<dbReference type="InterPro" id="IPR020915">
    <property type="entry name" value="UPF0311"/>
</dbReference>
<gene>
    <name evidence="2" type="ORF">CDD80_6322</name>
</gene>